<protein>
    <submittedName>
        <fullName evidence="1">(northern house mosquito) hypothetical protein</fullName>
    </submittedName>
</protein>
<proteinExistence type="predicted"/>
<dbReference type="AlphaFoldDB" id="A0A8D8MJE6"/>
<accession>A0A8D8MJE6</accession>
<name>A0A8D8MJE6_CULPI</name>
<dbReference type="EMBL" id="HBUE01203588">
    <property type="protein sequence ID" value="CAG6530916.1"/>
    <property type="molecule type" value="Transcribed_RNA"/>
</dbReference>
<dbReference type="EMBL" id="HBUE01309810">
    <property type="protein sequence ID" value="CAG6582757.1"/>
    <property type="molecule type" value="Transcribed_RNA"/>
</dbReference>
<sequence>MHNGKWNVSKTKRLWQLRTLSEDHIETHKTFAPLRTLSTRRRKNLRRSAIRVRAVRECTVGRSLWHVTCATSAAWRRTFRAPIAGTCPNGTTNSWGTSAEPIRTLHRTCP</sequence>
<dbReference type="EMBL" id="HBUE01003513">
    <property type="protein sequence ID" value="CAG6444745.1"/>
    <property type="molecule type" value="Transcribed_RNA"/>
</dbReference>
<organism evidence="1">
    <name type="scientific">Culex pipiens</name>
    <name type="common">House mosquito</name>
    <dbReference type="NCBI Taxonomy" id="7175"/>
    <lineage>
        <taxon>Eukaryota</taxon>
        <taxon>Metazoa</taxon>
        <taxon>Ecdysozoa</taxon>
        <taxon>Arthropoda</taxon>
        <taxon>Hexapoda</taxon>
        <taxon>Insecta</taxon>
        <taxon>Pterygota</taxon>
        <taxon>Neoptera</taxon>
        <taxon>Endopterygota</taxon>
        <taxon>Diptera</taxon>
        <taxon>Nematocera</taxon>
        <taxon>Culicoidea</taxon>
        <taxon>Culicidae</taxon>
        <taxon>Culicinae</taxon>
        <taxon>Culicini</taxon>
        <taxon>Culex</taxon>
        <taxon>Culex</taxon>
    </lineage>
</organism>
<evidence type="ECO:0000313" key="1">
    <source>
        <dbReference type="EMBL" id="CAG6530916.1"/>
    </source>
</evidence>
<reference evidence="1" key="1">
    <citation type="submission" date="2021-05" db="EMBL/GenBank/DDBJ databases">
        <authorList>
            <person name="Alioto T."/>
            <person name="Alioto T."/>
            <person name="Gomez Garrido J."/>
        </authorList>
    </citation>
    <scope>NUCLEOTIDE SEQUENCE</scope>
</reference>